<evidence type="ECO:0000256" key="5">
    <source>
        <dbReference type="SAM" id="Phobius"/>
    </source>
</evidence>
<feature type="transmembrane region" description="Helical" evidence="5">
    <location>
        <begin position="465"/>
        <end position="487"/>
    </location>
</feature>
<dbReference type="InterPro" id="IPR011547">
    <property type="entry name" value="SLC26A/SulP_dom"/>
</dbReference>
<dbReference type="Proteomes" id="UP001652624">
    <property type="component" value="Chromosome 3"/>
</dbReference>
<evidence type="ECO:0000256" key="2">
    <source>
        <dbReference type="ARBA" id="ARBA00022692"/>
    </source>
</evidence>
<keyword evidence="3 5" id="KW-1133">Transmembrane helix</keyword>
<dbReference type="STRING" id="9365.ENSEEUP00000002004"/>
<proteinExistence type="predicted"/>
<evidence type="ECO:0000256" key="3">
    <source>
        <dbReference type="ARBA" id="ARBA00022989"/>
    </source>
</evidence>
<evidence type="ECO:0000313" key="7">
    <source>
        <dbReference type="Proteomes" id="UP001652624"/>
    </source>
</evidence>
<dbReference type="InterPro" id="IPR001902">
    <property type="entry name" value="SLC26A/SulP_fam"/>
</dbReference>
<feature type="transmembrane region" description="Helical" evidence="5">
    <location>
        <begin position="58"/>
        <end position="82"/>
    </location>
</feature>
<dbReference type="Pfam" id="PF00916">
    <property type="entry name" value="Sulfate_transp"/>
    <property type="match status" value="1"/>
</dbReference>
<feature type="transmembrane region" description="Helical" evidence="5">
    <location>
        <begin position="94"/>
        <end position="118"/>
    </location>
</feature>
<dbReference type="CDD" id="cd07042">
    <property type="entry name" value="STAS_SulP_like_sulfate_transporter"/>
    <property type="match status" value="1"/>
</dbReference>
<accession>A0A1S3WUQ1</accession>
<dbReference type="PANTHER" id="PTHR11814">
    <property type="entry name" value="SULFATE TRANSPORTER"/>
    <property type="match status" value="1"/>
</dbReference>
<name>A0A1S3WUQ1_ERIEU</name>
<dbReference type="Gene3D" id="3.30.750.24">
    <property type="entry name" value="STAS domain"/>
    <property type="match status" value="1"/>
</dbReference>
<evidence type="ECO:0000313" key="8">
    <source>
        <dbReference type="RefSeq" id="XP_016050103.2"/>
    </source>
</evidence>
<keyword evidence="7" id="KW-1185">Reference proteome</keyword>
<keyword evidence="2 5" id="KW-0812">Transmembrane</keyword>
<feature type="domain" description="STAS" evidence="6">
    <location>
        <begin position="526"/>
        <end position="657"/>
    </location>
</feature>
<dbReference type="Pfam" id="PF01740">
    <property type="entry name" value="STAS"/>
    <property type="match status" value="1"/>
</dbReference>
<protein>
    <submittedName>
        <fullName evidence="8">Sulfate anion transporter 1</fullName>
    </submittedName>
</protein>
<organism evidence="7 8">
    <name type="scientific">Erinaceus europaeus</name>
    <name type="common">Western European hedgehog</name>
    <dbReference type="NCBI Taxonomy" id="9365"/>
    <lineage>
        <taxon>Eukaryota</taxon>
        <taxon>Metazoa</taxon>
        <taxon>Chordata</taxon>
        <taxon>Craniata</taxon>
        <taxon>Vertebrata</taxon>
        <taxon>Euteleostomi</taxon>
        <taxon>Mammalia</taxon>
        <taxon>Eutheria</taxon>
        <taxon>Laurasiatheria</taxon>
        <taxon>Eulipotyphla</taxon>
        <taxon>Erinaceidae</taxon>
        <taxon>Erinaceinae</taxon>
        <taxon>Erinaceus</taxon>
    </lineage>
</organism>
<gene>
    <name evidence="8" type="primary">SLC26A1</name>
</gene>
<dbReference type="RefSeq" id="XP_016050103.2">
    <property type="nucleotide sequence ID" value="XM_016194617.2"/>
</dbReference>
<dbReference type="NCBIfam" id="TIGR00815">
    <property type="entry name" value="sulP"/>
    <property type="match status" value="1"/>
</dbReference>
<comment type="subcellular location">
    <subcellularLocation>
        <location evidence="1">Membrane</location>
        <topology evidence="1">Multi-pass membrane protein</topology>
    </subcellularLocation>
</comment>
<evidence type="ECO:0000256" key="4">
    <source>
        <dbReference type="ARBA" id="ARBA00023136"/>
    </source>
</evidence>
<dbReference type="InterPro" id="IPR002645">
    <property type="entry name" value="STAS_dom"/>
</dbReference>
<dbReference type="OrthoDB" id="288203at2759"/>
<dbReference type="InterPro" id="IPR036513">
    <property type="entry name" value="STAS_dom_sf"/>
</dbReference>
<feature type="transmembrane region" description="Helical" evidence="5">
    <location>
        <begin position="367"/>
        <end position="391"/>
    </location>
</feature>
<evidence type="ECO:0000256" key="1">
    <source>
        <dbReference type="ARBA" id="ARBA00004141"/>
    </source>
</evidence>
<sequence>MAGCPVLVRRPPPDPPGVLESLKVGLRRRCEWGPQGARLWALLPVTLWLPRYRPREDLAGDVLSGLVIGVILVPQAIAYAQLAGLQPLSGLHTAFFAGLVYFLLGTSRHVSVGIFSLLSLMVGQVVDRELQLAGFNLSLDGSSQAPNRSALNTSAATLVPAGCDRDCYAVRVASALTLGCGLYQVLMGVLGLGRVSAWLSQPLLDGFAVGASLTILTSQLRHLLGVGLPRLRGPGVVPRTWLSLLRALPRANLCDVLTSALSLAALLAAGALNRRCRSLRAPFPAELLVMVAATLASRLGRFHQRFGAAVAGDIPTGLPPPEAPDPRLLWRLVPDAAPLALVGAAFSVSLAEMFARAHGYSTRADQELLAVGCGNVLPAFFGCFATSATLAKTLVREAAGGRSQLSGVVSAAVVLLALLALAPLFRDLPRSVLACVVAAGLRGALRKVAELPRLWRLSRADALVWVATAATCVLLSTEAGLLAGLLLSLLGLAGRSRCPPAALLARAPASDFYGDPAEFEGLLPEPGVHVFRFSGPLHFANKDGFLRALYSLTGLDAGRAAGGQRAGGGVALLPAEPGFHAVIVDCAPLLFLDSAGLAVLRDLRRDYKALGVSLLLAGCSPSVRSALQRAGVLGEPPDSAEEDATFFHSVHSAVCSARARCLGPMPTDSTV</sequence>
<dbReference type="SUPFAM" id="SSF52091">
    <property type="entry name" value="SpoIIaa-like"/>
    <property type="match status" value="1"/>
</dbReference>
<feature type="transmembrane region" description="Helical" evidence="5">
    <location>
        <begin position="403"/>
        <end position="421"/>
    </location>
</feature>
<reference evidence="8" key="1">
    <citation type="submission" date="2025-08" db="UniProtKB">
        <authorList>
            <consortium name="RefSeq"/>
        </authorList>
    </citation>
    <scope>IDENTIFICATION</scope>
</reference>
<dbReference type="GeneID" id="103126816"/>
<keyword evidence="4 5" id="KW-0472">Membrane</keyword>
<dbReference type="eggNOG" id="KOG0236">
    <property type="taxonomic scope" value="Eukaryota"/>
</dbReference>
<evidence type="ECO:0000259" key="6">
    <source>
        <dbReference type="PROSITE" id="PS50801"/>
    </source>
</evidence>
<dbReference type="PROSITE" id="PS50801">
    <property type="entry name" value="STAS"/>
    <property type="match status" value="1"/>
</dbReference>